<dbReference type="RefSeq" id="WP_078576887.1">
    <property type="nucleotide sequence ID" value="NZ_JABXYM010000001.1"/>
</dbReference>
<feature type="transmembrane region" description="Helical" evidence="1">
    <location>
        <begin position="55"/>
        <end position="72"/>
    </location>
</feature>
<keyword evidence="1" id="KW-0472">Membrane</keyword>
<keyword evidence="1" id="KW-1133">Transmembrane helix</keyword>
<reference evidence="2" key="1">
    <citation type="submission" date="2020-06" db="EMBL/GenBank/DDBJ databases">
        <title>Insight into the genomes of haloalkaliphilic bacilli from Kenyan soda lakes.</title>
        <authorList>
            <person name="Mwirichia R."/>
            <person name="Villamizar G.C."/>
            <person name="Poehlein A."/>
            <person name="Mugweru J."/>
            <person name="Kipnyargis A."/>
            <person name="Kiplimo D."/>
            <person name="Orwa P."/>
            <person name="Daniel R."/>
        </authorList>
    </citation>
    <scope>NUCLEOTIDE SEQUENCE</scope>
    <source>
        <strain evidence="2">B1096_S55</strain>
    </source>
</reference>
<evidence type="ECO:0000313" key="3">
    <source>
        <dbReference type="Proteomes" id="UP001057753"/>
    </source>
</evidence>
<keyword evidence="1" id="KW-0812">Transmembrane</keyword>
<organism evidence="2 3">
    <name type="scientific">Salipaludibacillus agaradhaerens</name>
    <name type="common">Bacillus agaradhaerens</name>
    <dbReference type="NCBI Taxonomy" id="76935"/>
    <lineage>
        <taxon>Bacteria</taxon>
        <taxon>Bacillati</taxon>
        <taxon>Bacillota</taxon>
        <taxon>Bacilli</taxon>
        <taxon>Bacillales</taxon>
        <taxon>Bacillaceae</taxon>
    </lineage>
</organism>
<evidence type="ECO:0000256" key="1">
    <source>
        <dbReference type="SAM" id="Phobius"/>
    </source>
</evidence>
<protein>
    <submittedName>
        <fullName evidence="2">Uncharacterized protein</fullName>
    </submittedName>
</protein>
<sequence length="211" mass="24172">MIEGAIFFWVIWLTIIYSFFLIDNKTRRAQLLLVCFLTIMCSSVTYSSSVIEWNLAWGTFLLVGLYTMRNLSLAGKLKGYVISLFIAYLFFSIHKAVYFEPVWLILSPQWSIIVLSLVALIIFLNDVYCRVFSLTLGLFQGLILSFLSQIMANGQEVQAVMTNSLFFLDVLTALMVLVVLWSYAEQITKKFKGQLMARQRSYTSSKTNVNV</sequence>
<name>A0A9Q4B1C8_SALAG</name>
<feature type="transmembrane region" description="Helical" evidence="1">
    <location>
        <begin position="6"/>
        <end position="22"/>
    </location>
</feature>
<accession>A0A9Q4B1C8</accession>
<dbReference type="AlphaFoldDB" id="A0A9Q4B1C8"/>
<evidence type="ECO:0000313" key="2">
    <source>
        <dbReference type="EMBL" id="MCR6096534.1"/>
    </source>
</evidence>
<gene>
    <name evidence="2" type="ORF">HXA33_08200</name>
</gene>
<feature type="transmembrane region" description="Helical" evidence="1">
    <location>
        <begin position="164"/>
        <end position="184"/>
    </location>
</feature>
<dbReference type="Proteomes" id="UP001057753">
    <property type="component" value="Unassembled WGS sequence"/>
</dbReference>
<dbReference type="InterPro" id="IPR014617">
    <property type="entry name" value="YphA_Bacsu"/>
</dbReference>
<dbReference type="OrthoDB" id="2965169at2"/>
<dbReference type="Pfam" id="PF24124">
    <property type="entry name" value="YphA"/>
    <property type="match status" value="1"/>
</dbReference>
<feature type="transmembrane region" description="Helical" evidence="1">
    <location>
        <begin position="103"/>
        <end position="124"/>
    </location>
</feature>
<feature type="transmembrane region" description="Helical" evidence="1">
    <location>
        <begin position="131"/>
        <end position="152"/>
    </location>
</feature>
<proteinExistence type="predicted"/>
<dbReference type="EMBL" id="JABXYM010000001">
    <property type="protein sequence ID" value="MCR6096534.1"/>
    <property type="molecule type" value="Genomic_DNA"/>
</dbReference>
<keyword evidence="3" id="KW-1185">Reference proteome</keyword>
<feature type="transmembrane region" description="Helical" evidence="1">
    <location>
        <begin position="29"/>
        <end position="49"/>
    </location>
</feature>
<comment type="caution">
    <text evidence="2">The sequence shown here is derived from an EMBL/GenBank/DDBJ whole genome shotgun (WGS) entry which is preliminary data.</text>
</comment>
<feature type="transmembrane region" description="Helical" evidence="1">
    <location>
        <begin position="79"/>
        <end position="97"/>
    </location>
</feature>